<sequence length="66" mass="7697">MFVKTMDVRNTEAISLLDRLIRDKAIDVHGEKLNCAEDRHPFDVCCFVYFRSAASIQVDCRFPFEL</sequence>
<organism evidence="1 2">
    <name type="scientific">Cyclostephanos tholiformis</name>
    <dbReference type="NCBI Taxonomy" id="382380"/>
    <lineage>
        <taxon>Eukaryota</taxon>
        <taxon>Sar</taxon>
        <taxon>Stramenopiles</taxon>
        <taxon>Ochrophyta</taxon>
        <taxon>Bacillariophyta</taxon>
        <taxon>Coscinodiscophyceae</taxon>
        <taxon>Thalassiosirophycidae</taxon>
        <taxon>Stephanodiscales</taxon>
        <taxon>Stephanodiscaceae</taxon>
        <taxon>Cyclostephanos</taxon>
    </lineage>
</organism>
<accession>A0ABD3R2H4</accession>
<keyword evidence="2" id="KW-1185">Reference proteome</keyword>
<name>A0ABD3R2H4_9STRA</name>
<dbReference type="EMBL" id="JALLPB020000727">
    <property type="protein sequence ID" value="KAL3806824.1"/>
    <property type="molecule type" value="Genomic_DNA"/>
</dbReference>
<evidence type="ECO:0000313" key="1">
    <source>
        <dbReference type="EMBL" id="KAL3806824.1"/>
    </source>
</evidence>
<gene>
    <name evidence="1" type="ORF">ACHAXA_000897</name>
</gene>
<dbReference type="Proteomes" id="UP001530377">
    <property type="component" value="Unassembled WGS sequence"/>
</dbReference>
<protein>
    <submittedName>
        <fullName evidence="1">Uncharacterized protein</fullName>
    </submittedName>
</protein>
<reference evidence="1 2" key="1">
    <citation type="submission" date="2024-10" db="EMBL/GenBank/DDBJ databases">
        <title>Updated reference genomes for cyclostephanoid diatoms.</title>
        <authorList>
            <person name="Roberts W.R."/>
            <person name="Alverson A.J."/>
        </authorList>
    </citation>
    <scope>NUCLEOTIDE SEQUENCE [LARGE SCALE GENOMIC DNA]</scope>
    <source>
        <strain evidence="1 2">AJA228-03</strain>
    </source>
</reference>
<dbReference type="AlphaFoldDB" id="A0ABD3R2H4"/>
<comment type="caution">
    <text evidence="1">The sequence shown here is derived from an EMBL/GenBank/DDBJ whole genome shotgun (WGS) entry which is preliminary data.</text>
</comment>
<evidence type="ECO:0000313" key="2">
    <source>
        <dbReference type="Proteomes" id="UP001530377"/>
    </source>
</evidence>
<proteinExistence type="predicted"/>